<sequence length="219" mass="22450">MNGARTPPASLSPERQRSAERDASPLRSSGSGSGGGGGGADVLVAQGEALVQPMPLPHSPTPTPPLTASRPPSDISLASDSAAQHGGGGRRRASLTARNLGRIPDADEVAPGIRLPGSHDEDARRRDTREMARHDDEEQRGRSDGTPLGSEAGADEGVVGHYGEGGAPVGECLAHVEAAEAMLQTESETRCALFEGGSASSRECECERLAGTTLSSLRG</sequence>
<feature type="compositionally biased region" description="Pro residues" evidence="1">
    <location>
        <begin position="54"/>
        <end position="65"/>
    </location>
</feature>
<reference evidence="2 3" key="1">
    <citation type="journal article" date="2018" name="Mol. Biol. Evol.">
        <title>Broad Genomic Sampling Reveals a Smut Pathogenic Ancestry of the Fungal Clade Ustilaginomycotina.</title>
        <authorList>
            <person name="Kijpornyongpan T."/>
            <person name="Mondo S.J."/>
            <person name="Barry K."/>
            <person name="Sandor L."/>
            <person name="Lee J."/>
            <person name="Lipzen A."/>
            <person name="Pangilinan J."/>
            <person name="LaButti K."/>
            <person name="Hainaut M."/>
            <person name="Henrissat B."/>
            <person name="Grigoriev I.V."/>
            <person name="Spatafora J.W."/>
            <person name="Aime M.C."/>
        </authorList>
    </citation>
    <scope>NUCLEOTIDE SEQUENCE [LARGE SCALE GENOMIC DNA]</scope>
    <source>
        <strain evidence="2 3">MCA 4186</strain>
    </source>
</reference>
<dbReference type="EMBL" id="KZ819303">
    <property type="protein sequence ID" value="PWN95673.1"/>
    <property type="molecule type" value="Genomic_DNA"/>
</dbReference>
<dbReference type="RefSeq" id="XP_025595952.1">
    <property type="nucleotide sequence ID" value="XM_025743266.1"/>
</dbReference>
<dbReference type="Proteomes" id="UP000245946">
    <property type="component" value="Unassembled WGS sequence"/>
</dbReference>
<dbReference type="OrthoDB" id="3365359at2759"/>
<name>A0A316Z6A9_9BASI</name>
<protein>
    <submittedName>
        <fullName evidence="2">Uncharacterized protein</fullName>
    </submittedName>
</protein>
<organism evidence="2 3">
    <name type="scientific">Tilletiopsis washingtonensis</name>
    <dbReference type="NCBI Taxonomy" id="58919"/>
    <lineage>
        <taxon>Eukaryota</taxon>
        <taxon>Fungi</taxon>
        <taxon>Dikarya</taxon>
        <taxon>Basidiomycota</taxon>
        <taxon>Ustilaginomycotina</taxon>
        <taxon>Exobasidiomycetes</taxon>
        <taxon>Entylomatales</taxon>
        <taxon>Entylomatales incertae sedis</taxon>
        <taxon>Tilletiopsis</taxon>
    </lineage>
</organism>
<evidence type="ECO:0000256" key="1">
    <source>
        <dbReference type="SAM" id="MobiDB-lite"/>
    </source>
</evidence>
<accession>A0A316Z6A9</accession>
<feature type="compositionally biased region" description="Basic and acidic residues" evidence="1">
    <location>
        <begin position="14"/>
        <end position="24"/>
    </location>
</feature>
<feature type="compositionally biased region" description="Basic and acidic residues" evidence="1">
    <location>
        <begin position="117"/>
        <end position="143"/>
    </location>
</feature>
<feature type="compositionally biased region" description="Gly residues" evidence="1">
    <location>
        <begin position="31"/>
        <end position="40"/>
    </location>
</feature>
<evidence type="ECO:0000313" key="2">
    <source>
        <dbReference type="EMBL" id="PWN95673.1"/>
    </source>
</evidence>
<gene>
    <name evidence="2" type="ORF">FA09DRAFT_331992</name>
</gene>
<keyword evidence="3" id="KW-1185">Reference proteome</keyword>
<dbReference type="STRING" id="58919.A0A316Z6A9"/>
<dbReference type="AlphaFoldDB" id="A0A316Z6A9"/>
<feature type="region of interest" description="Disordered" evidence="1">
    <location>
        <begin position="1"/>
        <end position="168"/>
    </location>
</feature>
<evidence type="ECO:0000313" key="3">
    <source>
        <dbReference type="Proteomes" id="UP000245946"/>
    </source>
</evidence>
<proteinExistence type="predicted"/>
<dbReference type="GeneID" id="37270810"/>